<dbReference type="EMBL" id="HE605203">
    <property type="protein sequence ID" value="CCE40251.1"/>
    <property type="molecule type" value="Genomic_DNA"/>
</dbReference>
<sequence length="60" mass="6811">MNPQRIIELQKRYQTTPKPLYLRGAKSAMLVYPFYALFAVSTAVPLFYAGRAICGIKEKS</sequence>
<keyword evidence="5" id="KW-1133">Transmembrane helix</keyword>
<evidence type="ECO:0000256" key="5">
    <source>
        <dbReference type="SAM" id="Phobius"/>
    </source>
</evidence>
<evidence type="ECO:0000256" key="3">
    <source>
        <dbReference type="ARBA" id="ARBA00023128"/>
    </source>
</evidence>
<dbReference type="Proteomes" id="UP000005221">
    <property type="component" value="Chromosome 1"/>
</dbReference>
<accession>A0AAJ8VUH2</accession>
<reference evidence="9" key="2">
    <citation type="journal article" date="2011" name="BMC Genomics">
        <title>Using RNA-seq to determine the transcriptional landscape and the hypoxic response of the pathogenic yeast Candida parapsilosis.</title>
        <authorList>
            <person name="Guida A."/>
            <person name="Lindstaedt C."/>
            <person name="Maguire S.L."/>
            <person name="Ding C."/>
            <person name="Higgins D.G."/>
            <person name="Corton N.J."/>
            <person name="Berriman M."/>
            <person name="Butler G."/>
        </authorList>
    </citation>
    <scope>GENOME REANNOTATION</scope>
    <source>
        <strain evidence="9">CDC 317 / ATCC MYA-4646</strain>
    </source>
</reference>
<keyword evidence="4 5" id="KW-0472">Membrane</keyword>
<evidence type="ECO:0008006" key="10">
    <source>
        <dbReference type="Google" id="ProtNLM"/>
    </source>
</evidence>
<evidence type="ECO:0000256" key="2">
    <source>
        <dbReference type="ARBA" id="ARBA00022792"/>
    </source>
</evidence>
<accession>G8B719</accession>
<keyword evidence="3" id="KW-0496">Mitochondrion</keyword>
<keyword evidence="5" id="KW-0812">Transmembrane</keyword>
<reference evidence="8" key="4">
    <citation type="submission" date="2025-05" db="UniProtKB">
        <authorList>
            <consortium name="EnsemblFungi"/>
        </authorList>
    </citation>
    <scope>IDENTIFICATION</scope>
</reference>
<gene>
    <name evidence="6 7" type="ordered locus">CPAR2_102890</name>
</gene>
<proteinExistence type="predicted"/>
<evidence type="ECO:0000313" key="6">
    <source>
        <dbReference type="CGD" id="CAL0000156735"/>
    </source>
</evidence>
<dbReference type="Pfam" id="PF02238">
    <property type="entry name" value="COX7a"/>
    <property type="match status" value="1"/>
</dbReference>
<feature type="transmembrane region" description="Helical" evidence="5">
    <location>
        <begin position="30"/>
        <end position="50"/>
    </location>
</feature>
<reference evidence="7" key="3">
    <citation type="submission" date="2011-10" db="EMBL/GenBank/DDBJ databases">
        <title>Transcriptional landscape of the pathogenic yeast Candida parapsilosis.</title>
        <authorList>
            <person name="Guida A."/>
            <person name="Lindstaedt C."/>
            <person name="Maguire S.L."/>
            <person name="Ding C."/>
            <person name="Higgins D.G."/>
            <person name="Harris D."/>
            <person name="Berriman M."/>
            <person name="Butler G."/>
        </authorList>
    </citation>
    <scope>NUCLEOTIDE SEQUENCE</scope>
    <source>
        <strain evidence="7">CDC317</strain>
    </source>
</reference>
<dbReference type="VEuPathDB" id="FungiDB:CPAR2_102890"/>
<dbReference type="EnsemblFungi" id="CPAR2_102890-T">
    <property type="protein sequence ID" value="CPAR2_102890-T-p1"/>
    <property type="gene ID" value="CPAR2_102890"/>
</dbReference>
<dbReference type="CGD" id="CAL0000156735">
    <property type="gene designation" value="CPAR2_102890"/>
</dbReference>
<evidence type="ECO:0000313" key="8">
    <source>
        <dbReference type="EnsemblFungi" id="CPAR2_102890-T-p1"/>
    </source>
</evidence>
<evidence type="ECO:0000256" key="4">
    <source>
        <dbReference type="ARBA" id="ARBA00023136"/>
    </source>
</evidence>
<evidence type="ECO:0000313" key="7">
    <source>
        <dbReference type="EMBL" id="CCE40251.1"/>
    </source>
</evidence>
<protein>
    <recommendedName>
        <fullName evidence="10">Cytochrome c oxidase subunit 7</fullName>
    </recommendedName>
</protein>
<dbReference type="InterPro" id="IPR039297">
    <property type="entry name" value="COX7a"/>
</dbReference>
<dbReference type="GO" id="GO:0005743">
    <property type="term" value="C:mitochondrial inner membrane"/>
    <property type="evidence" value="ECO:0007669"/>
    <property type="project" value="UniProtKB-SubCell"/>
</dbReference>
<dbReference type="STRING" id="578454.G8B719"/>
<dbReference type="AlphaFoldDB" id="G8B719"/>
<evidence type="ECO:0000256" key="1">
    <source>
        <dbReference type="ARBA" id="ARBA00004273"/>
    </source>
</evidence>
<name>G8B719_CANPC</name>
<evidence type="ECO:0000313" key="9">
    <source>
        <dbReference type="Proteomes" id="UP000005221"/>
    </source>
</evidence>
<reference evidence="9" key="1">
    <citation type="journal article" date="2009" name="Nature">
        <title>Evolution of pathogenicity and sexual reproduction in eight Candida genomes.</title>
        <authorList>
            <person name="Butler G."/>
            <person name="Rasmussen M.D."/>
            <person name="Lin M.F."/>
            <person name="Santos M.A."/>
            <person name="Sakthikumar S."/>
            <person name="Munro C.A."/>
            <person name="Rheinbay E."/>
            <person name="Grabherr M."/>
            <person name="Forche A."/>
            <person name="Reedy J.L."/>
            <person name="Agrafioti I."/>
            <person name="Arnaud M.B."/>
            <person name="Bates S."/>
            <person name="Brown A.J."/>
            <person name="Brunke S."/>
            <person name="Costanzo M.C."/>
            <person name="Fitzpatrick D.A."/>
            <person name="de Groot P.W."/>
            <person name="Harris D."/>
            <person name="Hoyer L.L."/>
            <person name="Hube B."/>
            <person name="Klis F.M."/>
            <person name="Kodira C."/>
            <person name="Lennard N."/>
            <person name="Logue M.E."/>
            <person name="Martin R."/>
            <person name="Neiman A.M."/>
            <person name="Nikolaou E."/>
            <person name="Quail M.A."/>
            <person name="Quinn J."/>
            <person name="Santos M.C."/>
            <person name="Schmitzberger F.F."/>
            <person name="Sherlock G."/>
            <person name="Shah P."/>
            <person name="Silverstein K.A."/>
            <person name="Skrzypek M.S."/>
            <person name="Soll D."/>
            <person name="Staggs R."/>
            <person name="Stansfield I."/>
            <person name="Stumpf M.P."/>
            <person name="Sudbery P.E."/>
            <person name="Srikantha T."/>
            <person name="Zeng Q."/>
            <person name="Berman J."/>
            <person name="Berriman M."/>
            <person name="Heitman J."/>
            <person name="Gow N.A."/>
            <person name="Lorenz M.C."/>
            <person name="Birren B.W."/>
            <person name="Kellis M."/>
            <person name="Cuomo C.A."/>
        </authorList>
    </citation>
    <scope>NUCLEOTIDE SEQUENCE [LARGE SCALE GENOMIC DNA]</scope>
    <source>
        <strain evidence="9">CDC 317 / ATCC MYA-4646</strain>
    </source>
</reference>
<dbReference type="eggNOG" id="ENOG502SG70">
    <property type="taxonomic scope" value="Eukaryota"/>
</dbReference>
<keyword evidence="2" id="KW-0999">Mitochondrion inner membrane</keyword>
<keyword evidence="9" id="KW-1185">Reference proteome</keyword>
<organism evidence="7 9">
    <name type="scientific">Candida parapsilosis (strain CDC 317 / ATCC MYA-4646)</name>
    <name type="common">Yeast</name>
    <name type="synonym">Monilia parapsilosis</name>
    <dbReference type="NCBI Taxonomy" id="578454"/>
    <lineage>
        <taxon>Eukaryota</taxon>
        <taxon>Fungi</taxon>
        <taxon>Dikarya</taxon>
        <taxon>Ascomycota</taxon>
        <taxon>Saccharomycotina</taxon>
        <taxon>Pichiomycetes</taxon>
        <taxon>Debaryomycetaceae</taxon>
        <taxon>Candida/Lodderomyces clade</taxon>
        <taxon>Candida</taxon>
    </lineage>
</organism>
<comment type="subcellular location">
    <subcellularLocation>
        <location evidence="1">Mitochondrion inner membrane</location>
    </subcellularLocation>
</comment>